<dbReference type="EMBL" id="AUZZ01009896">
    <property type="protein sequence ID" value="EQD32177.1"/>
    <property type="molecule type" value="Genomic_DNA"/>
</dbReference>
<feature type="domain" description="Glycosyl hydrolase family 32 C-terminal" evidence="1">
    <location>
        <begin position="2"/>
        <end position="69"/>
    </location>
</feature>
<dbReference type="Pfam" id="PF08244">
    <property type="entry name" value="Glyco_hydro_32C"/>
    <property type="match status" value="1"/>
</dbReference>
<reference evidence="2" key="1">
    <citation type="submission" date="2013-08" db="EMBL/GenBank/DDBJ databases">
        <authorList>
            <person name="Mendez C."/>
            <person name="Richter M."/>
            <person name="Ferrer M."/>
            <person name="Sanchez J."/>
        </authorList>
    </citation>
    <scope>NUCLEOTIDE SEQUENCE</scope>
</reference>
<name>T0YJS0_9ZZZZ</name>
<dbReference type="GO" id="GO:0005737">
    <property type="term" value="C:cytoplasm"/>
    <property type="evidence" value="ECO:0007669"/>
    <property type="project" value="TreeGrafter"/>
</dbReference>
<proteinExistence type="predicted"/>
<dbReference type="AlphaFoldDB" id="T0YJS0"/>
<sequence>DFDSHNAAALASLHGDIELNMIIDRSSVEAFVNGGEMTVTEIMFPTGGAYTVAMHTGGAARVERMDIWDLRSIWRWPAA</sequence>
<accession>T0YJS0</accession>
<dbReference type="GO" id="GO:0004575">
    <property type="term" value="F:sucrose alpha-glucosidase activity"/>
    <property type="evidence" value="ECO:0007669"/>
    <property type="project" value="TreeGrafter"/>
</dbReference>
<gene>
    <name evidence="2" type="ORF">B2A_13662</name>
</gene>
<dbReference type="GO" id="GO:0005987">
    <property type="term" value="P:sucrose catabolic process"/>
    <property type="evidence" value="ECO:0007669"/>
    <property type="project" value="TreeGrafter"/>
</dbReference>
<dbReference type="SUPFAM" id="SSF49899">
    <property type="entry name" value="Concanavalin A-like lectins/glucanases"/>
    <property type="match status" value="1"/>
</dbReference>
<organism evidence="2">
    <name type="scientific">mine drainage metagenome</name>
    <dbReference type="NCBI Taxonomy" id="410659"/>
    <lineage>
        <taxon>unclassified sequences</taxon>
        <taxon>metagenomes</taxon>
        <taxon>ecological metagenomes</taxon>
    </lineage>
</organism>
<comment type="caution">
    <text evidence="2">The sequence shown here is derived from an EMBL/GenBank/DDBJ whole genome shotgun (WGS) entry which is preliminary data.</text>
</comment>
<dbReference type="PANTHER" id="PTHR42800:SF1">
    <property type="entry name" value="EXOINULINASE INUD (AFU_ORTHOLOGUE AFUA_5G00480)"/>
    <property type="match status" value="1"/>
</dbReference>
<evidence type="ECO:0000259" key="1">
    <source>
        <dbReference type="Pfam" id="PF08244"/>
    </source>
</evidence>
<reference evidence="2" key="2">
    <citation type="journal article" date="2014" name="ISME J.">
        <title>Microbial stratification in low pH oxic and suboxic macroscopic growths along an acid mine drainage.</title>
        <authorList>
            <person name="Mendez-Garcia C."/>
            <person name="Mesa V."/>
            <person name="Sprenger R.R."/>
            <person name="Richter M."/>
            <person name="Diez M.S."/>
            <person name="Solano J."/>
            <person name="Bargiela R."/>
            <person name="Golyshina O.V."/>
            <person name="Manteca A."/>
            <person name="Ramos J.L."/>
            <person name="Gallego J.R."/>
            <person name="Llorente I."/>
            <person name="Martins Dos Santos V.A."/>
            <person name="Jensen O.N."/>
            <person name="Pelaez A.I."/>
            <person name="Sanchez J."/>
            <person name="Ferrer M."/>
        </authorList>
    </citation>
    <scope>NUCLEOTIDE SEQUENCE</scope>
</reference>
<keyword evidence="2" id="KW-0378">Hydrolase</keyword>
<dbReference type="Gene3D" id="2.60.120.560">
    <property type="entry name" value="Exo-inulinase, domain 1"/>
    <property type="match status" value="1"/>
</dbReference>
<protein>
    <submittedName>
        <fullName evidence="2">Protein containing Glycosyl hydrolase family 32</fullName>
    </submittedName>
</protein>
<dbReference type="InterPro" id="IPR013189">
    <property type="entry name" value="Glyco_hydro_32_C"/>
</dbReference>
<dbReference type="InterPro" id="IPR013320">
    <property type="entry name" value="ConA-like_dom_sf"/>
</dbReference>
<dbReference type="PANTHER" id="PTHR42800">
    <property type="entry name" value="EXOINULINASE INUD (AFU_ORTHOLOGUE AFUA_5G00480)"/>
    <property type="match status" value="1"/>
</dbReference>
<feature type="non-terminal residue" evidence="2">
    <location>
        <position position="1"/>
    </location>
</feature>
<evidence type="ECO:0000313" key="2">
    <source>
        <dbReference type="EMBL" id="EQD32177.1"/>
    </source>
</evidence>